<comment type="similarity">
    <text evidence="1 3">Belongs to the UreD family.</text>
</comment>
<evidence type="ECO:0000256" key="3">
    <source>
        <dbReference type="HAMAP-Rule" id="MF_01384"/>
    </source>
</evidence>
<protein>
    <recommendedName>
        <fullName evidence="3">Urease accessory protein UreD</fullName>
    </recommendedName>
</protein>
<dbReference type="RefSeq" id="WP_234016297.1">
    <property type="nucleotide sequence ID" value="NZ_CP027527.1"/>
</dbReference>
<gene>
    <name evidence="3 4" type="primary">ureD</name>
    <name evidence="4" type="ORF">MGR_3984</name>
</gene>
<dbReference type="PANTHER" id="PTHR33643">
    <property type="entry name" value="UREASE ACCESSORY PROTEIN D"/>
    <property type="match status" value="1"/>
</dbReference>
<evidence type="ECO:0000313" key="4">
    <source>
        <dbReference type="EMBL" id="CAM77916.1"/>
    </source>
</evidence>
<dbReference type="InterPro" id="IPR002669">
    <property type="entry name" value="UreD"/>
</dbReference>
<organism evidence="4">
    <name type="scientific">Magnetospirillum gryphiswaldense</name>
    <dbReference type="NCBI Taxonomy" id="55518"/>
    <lineage>
        <taxon>Bacteria</taxon>
        <taxon>Pseudomonadati</taxon>
        <taxon>Pseudomonadota</taxon>
        <taxon>Alphaproteobacteria</taxon>
        <taxon>Rhodospirillales</taxon>
        <taxon>Rhodospirillaceae</taxon>
        <taxon>Magnetospirillum</taxon>
    </lineage>
</organism>
<comment type="function">
    <text evidence="3">Required for maturation of urease via the functional incorporation of the urease nickel metallocenter.</text>
</comment>
<keyword evidence="3" id="KW-0963">Cytoplasm</keyword>
<evidence type="ECO:0000256" key="1">
    <source>
        <dbReference type="ARBA" id="ARBA00007177"/>
    </source>
</evidence>
<reference evidence="4" key="1">
    <citation type="journal article" date="2007" name="J. Bacteriol.">
        <title>Comparative genome analysis of four magnetotactic bacteria reveals a complex set of group-specific genes implicated in magnetosome biomineralization and function.</title>
        <authorList>
            <person name="Richter M."/>
            <person name="Kube M."/>
            <person name="Bazylinski D.A."/>
            <person name="Lombardot T."/>
            <person name="Gloeckner F.O."/>
            <person name="Reinhardt R."/>
            <person name="Schueler D."/>
        </authorList>
    </citation>
    <scope>NUCLEOTIDE SEQUENCE</scope>
    <source>
        <strain evidence="4">MSR-1</strain>
    </source>
</reference>
<keyword evidence="3" id="KW-0996">Nickel insertion</keyword>
<dbReference type="PANTHER" id="PTHR33643:SF1">
    <property type="entry name" value="UREASE ACCESSORY PROTEIN D"/>
    <property type="match status" value="1"/>
</dbReference>
<evidence type="ECO:0000256" key="2">
    <source>
        <dbReference type="ARBA" id="ARBA00023186"/>
    </source>
</evidence>
<dbReference type="EMBL" id="CU459003">
    <property type="protein sequence ID" value="CAM77916.1"/>
    <property type="molecule type" value="Genomic_DNA"/>
</dbReference>
<dbReference type="AlphaFoldDB" id="A4U4V9"/>
<dbReference type="HAMAP" id="MF_01384">
    <property type="entry name" value="UreD"/>
    <property type="match status" value="1"/>
</dbReference>
<sequence length="283" mass="30668">MSVSILPSDPELTRMHGRAELGFVHVDGADRLAHLYQRAPLRVLFPDPPADEPPQAALVTTSGGLAGGDVLELSVHAAPQARALVVGSAAEKVYRSTGADTVMDVHLTIDDGARLEYLPQETILFDGARLRRTTRIDAAADARVLAGEMLVFGRTAKGERLHTGLLREAWEIRRAGRLVWADALHMDTDLRALLDAAAGFDGAVAAASLVLLTDDATDLRDRIRTDHAEYAGRFGAGIINGVLVARWLDRDAQSLRAAFGQTWKTLRHQALGLPAQLPRLWDI</sequence>
<dbReference type="GO" id="GO:0016151">
    <property type="term" value="F:nickel cation binding"/>
    <property type="evidence" value="ECO:0007669"/>
    <property type="project" value="UniProtKB-UniRule"/>
</dbReference>
<comment type="subcellular location">
    <subcellularLocation>
        <location evidence="3">Cytoplasm</location>
    </subcellularLocation>
</comment>
<name>A4U4V9_9PROT</name>
<keyword evidence="2 3" id="KW-0143">Chaperone</keyword>
<accession>A4U4V9</accession>
<comment type="subunit">
    <text evidence="3">UreD, UreF and UreG form a complex that acts as a GTP-hydrolysis-dependent molecular chaperone, activating the urease apoprotein by helping to assemble the nickel containing metallocenter of UreC. The UreE protein probably delivers the nickel.</text>
</comment>
<dbReference type="Pfam" id="PF01774">
    <property type="entry name" value="UreD"/>
    <property type="match status" value="1"/>
</dbReference>
<proteinExistence type="inferred from homology"/>
<dbReference type="GO" id="GO:0005737">
    <property type="term" value="C:cytoplasm"/>
    <property type="evidence" value="ECO:0007669"/>
    <property type="project" value="UniProtKB-SubCell"/>
</dbReference>